<evidence type="ECO:0000313" key="3">
    <source>
        <dbReference type="Proteomes" id="UP001281003"/>
    </source>
</evidence>
<feature type="compositionally biased region" description="Polar residues" evidence="1">
    <location>
        <begin position="140"/>
        <end position="151"/>
    </location>
</feature>
<organism evidence="2 3">
    <name type="scientific">Sordaria brevicollis</name>
    <dbReference type="NCBI Taxonomy" id="83679"/>
    <lineage>
        <taxon>Eukaryota</taxon>
        <taxon>Fungi</taxon>
        <taxon>Dikarya</taxon>
        <taxon>Ascomycota</taxon>
        <taxon>Pezizomycotina</taxon>
        <taxon>Sordariomycetes</taxon>
        <taxon>Sordariomycetidae</taxon>
        <taxon>Sordariales</taxon>
        <taxon>Sordariaceae</taxon>
        <taxon>Sordaria</taxon>
    </lineage>
</organism>
<protein>
    <submittedName>
        <fullName evidence="2">Uncharacterized protein</fullName>
    </submittedName>
</protein>
<sequence length="421" mass="46694">MASSPPPPMIPLPTPTHVNLNDNFHHSNNDNENDNDNDDAQSDISVPYSSLTESTTSDFLTPTSSDAQTVAGGEGAGINVQSLNTQVHHVYHQRSDEQLDDSLAQWRSLYADDIQRQIESNRNRDRERAAMSLSAGNLRLHTSQTSDSTTLLPEGGGARLNDSSGQTTRRRRRRRRRREGEENEGDPSSSSSSSSTTSSYLNQNDFPPLTVLSPAPTVTHGHHTRSSTPTPEYESAPSSPKPRSPPSRYTQHAYPLPGQTFILLEASTGRALTLIDGNLRLAHVPDPDLISLQKKGFSGSSSSSVQQLPCIVKGQCNWHWHCVETAGWLGFRNAASGTFLGHDMWQNIIARVQRHQGWEWMAMRPTPLPETTDGKGSGFGWYLMVTHWEKLFKINFFEEERGGAFRATDSSEGTIWEFVKV</sequence>
<comment type="caution">
    <text evidence="2">The sequence shown here is derived from an EMBL/GenBank/DDBJ whole genome shotgun (WGS) entry which is preliminary data.</text>
</comment>
<dbReference type="AlphaFoldDB" id="A0AAE0U5A3"/>
<dbReference type="Proteomes" id="UP001281003">
    <property type="component" value="Unassembled WGS sequence"/>
</dbReference>
<feature type="compositionally biased region" description="Pro residues" evidence="1">
    <location>
        <begin position="1"/>
        <end position="14"/>
    </location>
</feature>
<dbReference type="PANTHER" id="PTHR39697">
    <property type="entry name" value="RICIN B LECTIN DOMAIN-CONTAINING PROTEIN-RELATED"/>
    <property type="match status" value="1"/>
</dbReference>
<name>A0AAE0U5A3_SORBR</name>
<feature type="compositionally biased region" description="Low complexity" evidence="1">
    <location>
        <begin position="188"/>
        <end position="199"/>
    </location>
</feature>
<keyword evidence="3" id="KW-1185">Reference proteome</keyword>
<feature type="region of interest" description="Disordered" evidence="1">
    <location>
        <begin position="1"/>
        <end position="45"/>
    </location>
</feature>
<feature type="compositionally biased region" description="Acidic residues" evidence="1">
    <location>
        <begin position="31"/>
        <end position="41"/>
    </location>
</feature>
<accession>A0AAE0U5A3</accession>
<dbReference type="EMBL" id="JAUTDP010000013">
    <property type="protein sequence ID" value="KAK3391461.1"/>
    <property type="molecule type" value="Genomic_DNA"/>
</dbReference>
<dbReference type="PANTHER" id="PTHR39697:SF1">
    <property type="entry name" value="RICIN B LECTIN DOMAIN-CONTAINING PROTEIN"/>
    <property type="match status" value="1"/>
</dbReference>
<feature type="region of interest" description="Disordered" evidence="1">
    <location>
        <begin position="134"/>
        <end position="252"/>
    </location>
</feature>
<reference evidence="2" key="2">
    <citation type="submission" date="2023-07" db="EMBL/GenBank/DDBJ databases">
        <authorList>
            <consortium name="Lawrence Berkeley National Laboratory"/>
            <person name="Haridas S."/>
            <person name="Hensen N."/>
            <person name="Bonometti L."/>
            <person name="Westerberg I."/>
            <person name="Brannstrom I.O."/>
            <person name="Guillou S."/>
            <person name="Cros-Aarteil S."/>
            <person name="Calhoun S."/>
            <person name="Kuo A."/>
            <person name="Mondo S."/>
            <person name="Pangilinan J."/>
            <person name="Riley R."/>
            <person name="LaButti K."/>
            <person name="Andreopoulos B."/>
            <person name="Lipzen A."/>
            <person name="Chen C."/>
            <person name="Yanf M."/>
            <person name="Daum C."/>
            <person name="Ng V."/>
            <person name="Clum A."/>
            <person name="Steindorff A."/>
            <person name="Ohm R."/>
            <person name="Martin F."/>
            <person name="Silar P."/>
            <person name="Natvig D."/>
            <person name="Lalanne C."/>
            <person name="Gautier V."/>
            <person name="Ament-velasquez S.L."/>
            <person name="Kruys A."/>
            <person name="Hutchinson M.I."/>
            <person name="Powell A.J."/>
            <person name="Barry K."/>
            <person name="Miller A.N."/>
            <person name="Grigoriev I.V."/>
            <person name="Debuchy R."/>
            <person name="Gladieux P."/>
            <person name="Thoren M.H."/>
            <person name="Johannesson H."/>
        </authorList>
    </citation>
    <scope>NUCLEOTIDE SEQUENCE</scope>
    <source>
        <strain evidence="2">FGSC 1904</strain>
    </source>
</reference>
<evidence type="ECO:0000256" key="1">
    <source>
        <dbReference type="SAM" id="MobiDB-lite"/>
    </source>
</evidence>
<gene>
    <name evidence="2" type="ORF">B0T20DRAFT_456647</name>
</gene>
<feature type="compositionally biased region" description="Basic residues" evidence="1">
    <location>
        <begin position="168"/>
        <end position="177"/>
    </location>
</feature>
<evidence type="ECO:0000313" key="2">
    <source>
        <dbReference type="EMBL" id="KAK3391461.1"/>
    </source>
</evidence>
<reference evidence="2" key="1">
    <citation type="journal article" date="2023" name="Mol. Phylogenet. Evol.">
        <title>Genome-scale phylogeny and comparative genomics of the fungal order Sordariales.</title>
        <authorList>
            <person name="Hensen N."/>
            <person name="Bonometti L."/>
            <person name="Westerberg I."/>
            <person name="Brannstrom I.O."/>
            <person name="Guillou S."/>
            <person name="Cros-Aarteil S."/>
            <person name="Calhoun S."/>
            <person name="Haridas S."/>
            <person name="Kuo A."/>
            <person name="Mondo S."/>
            <person name="Pangilinan J."/>
            <person name="Riley R."/>
            <person name="LaButti K."/>
            <person name="Andreopoulos B."/>
            <person name="Lipzen A."/>
            <person name="Chen C."/>
            <person name="Yan M."/>
            <person name="Daum C."/>
            <person name="Ng V."/>
            <person name="Clum A."/>
            <person name="Steindorff A."/>
            <person name="Ohm R.A."/>
            <person name="Martin F."/>
            <person name="Silar P."/>
            <person name="Natvig D.O."/>
            <person name="Lalanne C."/>
            <person name="Gautier V."/>
            <person name="Ament-Velasquez S.L."/>
            <person name="Kruys A."/>
            <person name="Hutchinson M.I."/>
            <person name="Powell A.J."/>
            <person name="Barry K."/>
            <person name="Miller A.N."/>
            <person name="Grigoriev I.V."/>
            <person name="Debuchy R."/>
            <person name="Gladieux P."/>
            <person name="Hiltunen Thoren M."/>
            <person name="Johannesson H."/>
        </authorList>
    </citation>
    <scope>NUCLEOTIDE SEQUENCE</scope>
    <source>
        <strain evidence="2">FGSC 1904</strain>
    </source>
</reference>
<proteinExistence type="predicted"/>